<evidence type="ECO:0000256" key="12">
    <source>
        <dbReference type="ARBA" id="ARBA00042732"/>
    </source>
</evidence>
<keyword evidence="5" id="KW-0378">Hydrolase</keyword>
<dbReference type="InterPro" id="IPR013520">
    <property type="entry name" value="Ribonucl_H"/>
</dbReference>
<dbReference type="GO" id="GO:0004527">
    <property type="term" value="F:exonuclease activity"/>
    <property type="evidence" value="ECO:0007669"/>
    <property type="project" value="UniProtKB-KW"/>
</dbReference>
<keyword evidence="6 15" id="KW-0269">Exonuclease</keyword>
<feature type="domain" description="GIY-YIG" evidence="14">
    <location>
        <begin position="218"/>
        <end position="296"/>
    </location>
</feature>
<comment type="catalytic activity">
    <reaction evidence="13">
        <text>DNA(n) + a 2'-deoxyribonucleoside 5'-triphosphate = DNA(n+1) + diphosphate</text>
        <dbReference type="Rhea" id="RHEA:22508"/>
        <dbReference type="Rhea" id="RHEA-COMP:17339"/>
        <dbReference type="Rhea" id="RHEA-COMP:17340"/>
        <dbReference type="ChEBI" id="CHEBI:33019"/>
        <dbReference type="ChEBI" id="CHEBI:61560"/>
        <dbReference type="ChEBI" id="CHEBI:173112"/>
        <dbReference type="EC" id="2.7.7.7"/>
    </reaction>
</comment>
<dbReference type="Proteomes" id="UP001059934">
    <property type="component" value="Chromosome"/>
</dbReference>
<dbReference type="InterPro" id="IPR006054">
    <property type="entry name" value="DnaQ"/>
</dbReference>
<evidence type="ECO:0000256" key="1">
    <source>
        <dbReference type="ARBA" id="ARBA00012417"/>
    </source>
</evidence>
<dbReference type="CDD" id="cd06127">
    <property type="entry name" value="DEDDh"/>
    <property type="match status" value="1"/>
</dbReference>
<dbReference type="SMART" id="SM00465">
    <property type="entry name" value="GIYc"/>
    <property type="match status" value="1"/>
</dbReference>
<evidence type="ECO:0000256" key="11">
    <source>
        <dbReference type="ARBA" id="ARBA00042138"/>
    </source>
</evidence>
<dbReference type="EMBL" id="CP103416">
    <property type="protein sequence ID" value="UVW35507.1"/>
    <property type="molecule type" value="Genomic_DNA"/>
</dbReference>
<dbReference type="Pfam" id="PF00929">
    <property type="entry name" value="RNase_T"/>
    <property type="match status" value="1"/>
</dbReference>
<organism evidence="15 16">
    <name type="scientific">SAR92 clade bacterium H455</name>
    <dbReference type="NCBI Taxonomy" id="2974818"/>
    <lineage>
        <taxon>Bacteria</taxon>
        <taxon>Pseudomonadati</taxon>
        <taxon>Pseudomonadota</taxon>
        <taxon>Gammaproteobacteria</taxon>
        <taxon>Cellvibrionales</taxon>
        <taxon>Porticoccaceae</taxon>
        <taxon>SAR92 clade</taxon>
    </lineage>
</organism>
<sequence>MQLNWLDEETPTPAALSAGFPEKMVLLDLETTGGKATHHRIIEIGLVIVEQGAVIERWQSFIDPETMLPPFIQKLTGIVPSNLRGAPLFSQVADKLLAYLDGRTLVAHNARFDYSFLKNEFERIGVSYNAKPLCSVKFSRSLYPQFKRHGLDQIIQRFQLPIENRHRAMDDAEMIQRFFLKSSALFSEEEISATCASLLKNPALPPLLKASALKKLPACAGVYYFYDANGALLYVGKSVNIRTRVMSHFSGDHSNPKDLQINNKLAHIEFDKTPTDLGAQIRESNQIKALHPLYNRRLRKTKKLYQYRCDEDSNGYQRIAIEAVELETANESDSAEERFGLFRSPRQASKQIEKLADHYFLCHKLLGLESATAAAPANQKPCFRAQLKKCFGACHGAESPENYNERVSAALKTYQLKMWPYPGPILIEERDMQDPEHAAFHVVHNWRYIAKLTLIEDLYDHGYQLADAPMGMNLNKGLTENLTENLIKSDQQSATPSDDRFDLDIYFILVRFLVDAEKIKMNNLKIWPLISC</sequence>
<evidence type="ECO:0000256" key="5">
    <source>
        <dbReference type="ARBA" id="ARBA00022801"/>
    </source>
</evidence>
<dbReference type="InterPro" id="IPR000305">
    <property type="entry name" value="GIY-YIG_endonuc"/>
</dbReference>
<keyword evidence="3" id="KW-0227">DNA damage</keyword>
<keyword evidence="2" id="KW-0540">Nuclease</keyword>
<evidence type="ECO:0000256" key="13">
    <source>
        <dbReference type="ARBA" id="ARBA00049244"/>
    </source>
</evidence>
<evidence type="ECO:0000256" key="10">
    <source>
        <dbReference type="ARBA" id="ARBA00040756"/>
    </source>
</evidence>
<keyword evidence="9" id="KW-0742">SOS response</keyword>
<dbReference type="SUPFAM" id="SSF82771">
    <property type="entry name" value="GIY-YIG endonuclease"/>
    <property type="match status" value="1"/>
</dbReference>
<dbReference type="InterPro" id="IPR036397">
    <property type="entry name" value="RNaseH_sf"/>
</dbReference>
<keyword evidence="4" id="KW-0228">DNA excision</keyword>
<evidence type="ECO:0000313" key="15">
    <source>
        <dbReference type="EMBL" id="UVW35507.1"/>
    </source>
</evidence>
<evidence type="ECO:0000259" key="14">
    <source>
        <dbReference type="PROSITE" id="PS50164"/>
    </source>
</evidence>
<accession>A0ABY5TNZ5</accession>
<evidence type="ECO:0000256" key="7">
    <source>
        <dbReference type="ARBA" id="ARBA00022881"/>
    </source>
</evidence>
<keyword evidence="16" id="KW-1185">Reference proteome</keyword>
<gene>
    <name evidence="15" type="ORF">NYF23_02575</name>
</gene>
<protein>
    <recommendedName>
        <fullName evidence="10">Excinuclease cho</fullName>
        <ecNumber evidence="1">2.7.7.7</ecNumber>
    </recommendedName>
    <alternativeName>
        <fullName evidence="12">Endonuclease cho</fullName>
    </alternativeName>
    <alternativeName>
        <fullName evidence="11">UvrC homolog protein</fullName>
    </alternativeName>
</protein>
<dbReference type="InterPro" id="IPR047296">
    <property type="entry name" value="GIY-YIG_UvrC_Cho"/>
</dbReference>
<name>A0ABY5TNZ5_9GAMM</name>
<dbReference type="Gene3D" id="3.40.1440.10">
    <property type="entry name" value="GIY-YIG endonuclease"/>
    <property type="match status" value="1"/>
</dbReference>
<evidence type="ECO:0000256" key="4">
    <source>
        <dbReference type="ARBA" id="ARBA00022769"/>
    </source>
</evidence>
<dbReference type="EC" id="2.7.7.7" evidence="1"/>
<evidence type="ECO:0000256" key="2">
    <source>
        <dbReference type="ARBA" id="ARBA00022722"/>
    </source>
</evidence>
<dbReference type="SUPFAM" id="SSF53098">
    <property type="entry name" value="Ribonuclease H-like"/>
    <property type="match status" value="1"/>
</dbReference>
<dbReference type="PROSITE" id="PS50164">
    <property type="entry name" value="GIY_YIG"/>
    <property type="match status" value="1"/>
</dbReference>
<evidence type="ECO:0000313" key="16">
    <source>
        <dbReference type="Proteomes" id="UP001059934"/>
    </source>
</evidence>
<reference evidence="15" key="1">
    <citation type="submission" date="2022-08" db="EMBL/GenBank/DDBJ databases">
        <title>Catabolic pathway analysis in culturable SAR92 clade bacteria reveals their overlooked roles in DMSP degradation in coastal seas.</title>
        <authorList>
            <person name="He X."/>
            <person name="Zhang X."/>
            <person name="Zhang Y."/>
        </authorList>
    </citation>
    <scope>NUCLEOTIDE SEQUENCE</scope>
    <source>
        <strain evidence="15">H455</strain>
    </source>
</reference>
<evidence type="ECO:0000256" key="8">
    <source>
        <dbReference type="ARBA" id="ARBA00023204"/>
    </source>
</evidence>
<dbReference type="Pfam" id="PF01541">
    <property type="entry name" value="GIY-YIG"/>
    <property type="match status" value="1"/>
</dbReference>
<dbReference type="SMART" id="SM00479">
    <property type="entry name" value="EXOIII"/>
    <property type="match status" value="1"/>
</dbReference>
<dbReference type="CDD" id="cd10434">
    <property type="entry name" value="GIY-YIG_UvrC_Cho"/>
    <property type="match status" value="1"/>
</dbReference>
<proteinExistence type="predicted"/>
<keyword evidence="8" id="KW-0234">DNA repair</keyword>
<dbReference type="PANTHER" id="PTHR30562:SF10">
    <property type="entry name" value="EXCINUCLEASE CHO"/>
    <property type="match status" value="1"/>
</dbReference>
<dbReference type="PANTHER" id="PTHR30562">
    <property type="entry name" value="UVRC/OXIDOREDUCTASE"/>
    <property type="match status" value="1"/>
</dbReference>
<dbReference type="InterPro" id="IPR012337">
    <property type="entry name" value="RNaseH-like_sf"/>
</dbReference>
<evidence type="ECO:0000256" key="6">
    <source>
        <dbReference type="ARBA" id="ARBA00022839"/>
    </source>
</evidence>
<evidence type="ECO:0000256" key="3">
    <source>
        <dbReference type="ARBA" id="ARBA00022763"/>
    </source>
</evidence>
<dbReference type="NCBIfam" id="TIGR00573">
    <property type="entry name" value="dnaq"/>
    <property type="match status" value="1"/>
</dbReference>
<dbReference type="InterPro" id="IPR050066">
    <property type="entry name" value="UvrABC_protein_C"/>
</dbReference>
<dbReference type="InterPro" id="IPR035901">
    <property type="entry name" value="GIY-YIG_endonuc_sf"/>
</dbReference>
<evidence type="ECO:0000256" key="9">
    <source>
        <dbReference type="ARBA" id="ARBA00023236"/>
    </source>
</evidence>
<keyword evidence="7" id="KW-0267">Excision nuclease</keyword>
<dbReference type="Gene3D" id="3.30.420.10">
    <property type="entry name" value="Ribonuclease H-like superfamily/Ribonuclease H"/>
    <property type="match status" value="1"/>
</dbReference>